<accession>A0A7S0WKK3</accession>
<proteinExistence type="predicted"/>
<name>A0A7S0WKK3_9CHLO</name>
<sequence length="371" mass="42950">MINSRRGTRRIRKKWARAFMFLTIFALIACGRPPRQIWRTPQNTWISDTHHVQATTMYQTRALHGIELFTAIRSDRPIPRACKAWSELLSRFGGVLHIITDNSFPVVPGAGFKVTVLDKDVLQLPTWNEICEVISHNRELLITGYVNSDILPDINIMEAVNTLQQLSTSLKYTRTAKPNQRFKVQLRVTHGWFAVATRVDINLGKRIGVTHTNGGYDIWLWNNIPDDNSVLGEYFSVPEFHIARPYFDMWFLSAAIQSGHRHVIDISPAVKLLHINHVRSFEGWSERVRVANDDIAWNKNHDIAFTKYCNDSVLGRRCVEYKKGTGTVCETPLQLTEEFRLRERDDSVPYKCLKRQTYRLSDEEYGFFNNI</sequence>
<reference evidence="1" key="1">
    <citation type="submission" date="2021-01" db="EMBL/GenBank/DDBJ databases">
        <authorList>
            <person name="Corre E."/>
            <person name="Pelletier E."/>
            <person name="Niang G."/>
            <person name="Scheremetjew M."/>
            <person name="Finn R."/>
            <person name="Kale V."/>
            <person name="Holt S."/>
            <person name="Cochrane G."/>
            <person name="Meng A."/>
            <person name="Brown T."/>
            <person name="Cohen L."/>
        </authorList>
    </citation>
    <scope>NUCLEOTIDE SEQUENCE</scope>
    <source>
        <strain evidence="1">Clade-D-RCC1621</strain>
    </source>
</reference>
<gene>
    <name evidence="1" type="ORF">OMED0930_LOCUS1237</name>
</gene>
<dbReference type="AlphaFoldDB" id="A0A7S0WKK3"/>
<organism evidence="1">
    <name type="scientific">Ostreococcus mediterraneus</name>
    <dbReference type="NCBI Taxonomy" id="1486918"/>
    <lineage>
        <taxon>Eukaryota</taxon>
        <taxon>Viridiplantae</taxon>
        <taxon>Chlorophyta</taxon>
        <taxon>Mamiellophyceae</taxon>
        <taxon>Mamiellales</taxon>
        <taxon>Bathycoccaceae</taxon>
        <taxon>Ostreococcus</taxon>
    </lineage>
</organism>
<protein>
    <submittedName>
        <fullName evidence="1">Uncharacterized protein</fullName>
    </submittedName>
</protein>
<evidence type="ECO:0000313" key="1">
    <source>
        <dbReference type="EMBL" id="CAD8810143.1"/>
    </source>
</evidence>
<dbReference type="PROSITE" id="PS51257">
    <property type="entry name" value="PROKAR_LIPOPROTEIN"/>
    <property type="match status" value="1"/>
</dbReference>
<dbReference type="EMBL" id="HBFO01001776">
    <property type="protein sequence ID" value="CAD8810143.1"/>
    <property type="molecule type" value="Transcribed_RNA"/>
</dbReference>